<protein>
    <submittedName>
        <fullName evidence="2">Uncharacterized protein</fullName>
    </submittedName>
</protein>
<evidence type="ECO:0000313" key="3">
    <source>
        <dbReference type="Proteomes" id="UP001487740"/>
    </source>
</evidence>
<sequence>MQQLRDALIHQVAPETTVLLDKVSALHEGFTLPQNFDEKNRNSPPPVPAASAPPMPYLSDFPTDRCPLVSLLPTVIQRTCHSEEAKCGAASAGEVVELLRRRRAAGDLTLTASGTT</sequence>
<gene>
    <name evidence="2" type="ORF">O3P69_003836</name>
</gene>
<evidence type="ECO:0000256" key="1">
    <source>
        <dbReference type="SAM" id="MobiDB-lite"/>
    </source>
</evidence>
<dbReference type="AlphaFoldDB" id="A0AAW0UFX1"/>
<dbReference type="EMBL" id="JARAKH010000012">
    <property type="protein sequence ID" value="KAK8398198.1"/>
    <property type="molecule type" value="Genomic_DNA"/>
</dbReference>
<comment type="caution">
    <text evidence="2">The sequence shown here is derived from an EMBL/GenBank/DDBJ whole genome shotgun (WGS) entry which is preliminary data.</text>
</comment>
<reference evidence="2 3" key="1">
    <citation type="submission" date="2023-03" db="EMBL/GenBank/DDBJ databases">
        <title>High-quality genome of Scylla paramamosain provides insights in environmental adaptation.</title>
        <authorList>
            <person name="Zhang L."/>
        </authorList>
    </citation>
    <scope>NUCLEOTIDE SEQUENCE [LARGE SCALE GENOMIC DNA]</scope>
    <source>
        <strain evidence="2">LZ_2023a</strain>
        <tissue evidence="2">Muscle</tissue>
    </source>
</reference>
<dbReference type="Proteomes" id="UP001487740">
    <property type="component" value="Unassembled WGS sequence"/>
</dbReference>
<name>A0AAW0UFX1_SCYPA</name>
<feature type="region of interest" description="Disordered" evidence="1">
    <location>
        <begin position="33"/>
        <end position="56"/>
    </location>
</feature>
<evidence type="ECO:0000313" key="2">
    <source>
        <dbReference type="EMBL" id="KAK8398198.1"/>
    </source>
</evidence>
<proteinExistence type="predicted"/>
<keyword evidence="3" id="KW-1185">Reference proteome</keyword>
<organism evidence="2 3">
    <name type="scientific">Scylla paramamosain</name>
    <name type="common">Mud crab</name>
    <dbReference type="NCBI Taxonomy" id="85552"/>
    <lineage>
        <taxon>Eukaryota</taxon>
        <taxon>Metazoa</taxon>
        <taxon>Ecdysozoa</taxon>
        <taxon>Arthropoda</taxon>
        <taxon>Crustacea</taxon>
        <taxon>Multicrustacea</taxon>
        <taxon>Malacostraca</taxon>
        <taxon>Eumalacostraca</taxon>
        <taxon>Eucarida</taxon>
        <taxon>Decapoda</taxon>
        <taxon>Pleocyemata</taxon>
        <taxon>Brachyura</taxon>
        <taxon>Eubrachyura</taxon>
        <taxon>Portunoidea</taxon>
        <taxon>Portunidae</taxon>
        <taxon>Portuninae</taxon>
        <taxon>Scylla</taxon>
    </lineage>
</organism>
<accession>A0AAW0UFX1</accession>
<feature type="compositionally biased region" description="Pro residues" evidence="1">
    <location>
        <begin position="43"/>
        <end position="56"/>
    </location>
</feature>